<keyword evidence="2" id="KW-1185">Reference proteome</keyword>
<accession>A0ACB6QFR3</accession>
<name>A0ACB6QFR3_9PLEO</name>
<evidence type="ECO:0000313" key="1">
    <source>
        <dbReference type="EMBL" id="KAF2464990.1"/>
    </source>
</evidence>
<evidence type="ECO:0000313" key="2">
    <source>
        <dbReference type="Proteomes" id="UP000799755"/>
    </source>
</evidence>
<sequence length="74" mass="8336">MKRDRKLLEVRPMLQFLILSGLIGYFCTGSGFRLMSKSVSSPSVNFASASVRFRLRARPRSNEKVKASIVCLVQ</sequence>
<gene>
    <name evidence="1" type="ORF">BDR25DRAFT_91907</name>
</gene>
<organism evidence="1 2">
    <name type="scientific">Lindgomyces ingoldianus</name>
    <dbReference type="NCBI Taxonomy" id="673940"/>
    <lineage>
        <taxon>Eukaryota</taxon>
        <taxon>Fungi</taxon>
        <taxon>Dikarya</taxon>
        <taxon>Ascomycota</taxon>
        <taxon>Pezizomycotina</taxon>
        <taxon>Dothideomycetes</taxon>
        <taxon>Pleosporomycetidae</taxon>
        <taxon>Pleosporales</taxon>
        <taxon>Lindgomycetaceae</taxon>
        <taxon>Lindgomyces</taxon>
    </lineage>
</organism>
<comment type="caution">
    <text evidence="1">The sequence shown here is derived from an EMBL/GenBank/DDBJ whole genome shotgun (WGS) entry which is preliminary data.</text>
</comment>
<dbReference type="Proteomes" id="UP000799755">
    <property type="component" value="Unassembled WGS sequence"/>
</dbReference>
<reference evidence="1" key="1">
    <citation type="journal article" date="2020" name="Stud. Mycol.">
        <title>101 Dothideomycetes genomes: a test case for predicting lifestyles and emergence of pathogens.</title>
        <authorList>
            <person name="Haridas S."/>
            <person name="Albert R."/>
            <person name="Binder M."/>
            <person name="Bloem J."/>
            <person name="Labutti K."/>
            <person name="Salamov A."/>
            <person name="Andreopoulos B."/>
            <person name="Baker S."/>
            <person name="Barry K."/>
            <person name="Bills G."/>
            <person name="Bluhm B."/>
            <person name="Cannon C."/>
            <person name="Castanera R."/>
            <person name="Culley D."/>
            <person name="Daum C."/>
            <person name="Ezra D."/>
            <person name="Gonzalez J."/>
            <person name="Henrissat B."/>
            <person name="Kuo A."/>
            <person name="Liang C."/>
            <person name="Lipzen A."/>
            <person name="Lutzoni F."/>
            <person name="Magnuson J."/>
            <person name="Mondo S."/>
            <person name="Nolan M."/>
            <person name="Ohm R."/>
            <person name="Pangilinan J."/>
            <person name="Park H.-J."/>
            <person name="Ramirez L."/>
            <person name="Alfaro M."/>
            <person name="Sun H."/>
            <person name="Tritt A."/>
            <person name="Yoshinaga Y."/>
            <person name="Zwiers L.-H."/>
            <person name="Turgeon B."/>
            <person name="Goodwin S."/>
            <person name="Spatafora J."/>
            <person name="Crous P."/>
            <person name="Grigoriev I."/>
        </authorList>
    </citation>
    <scope>NUCLEOTIDE SEQUENCE</scope>
    <source>
        <strain evidence="1">ATCC 200398</strain>
    </source>
</reference>
<protein>
    <submittedName>
        <fullName evidence="1">Uncharacterized protein</fullName>
    </submittedName>
</protein>
<dbReference type="EMBL" id="MU003532">
    <property type="protein sequence ID" value="KAF2464990.1"/>
    <property type="molecule type" value="Genomic_DNA"/>
</dbReference>
<proteinExistence type="predicted"/>